<dbReference type="SUPFAM" id="SSF51735">
    <property type="entry name" value="NAD(P)-binding Rossmann-fold domains"/>
    <property type="match status" value="1"/>
</dbReference>
<name>A0A1G7EJ74_9ACTN</name>
<dbReference type="Gene3D" id="3.40.50.720">
    <property type="entry name" value="NAD(P)-binding Rossmann-like Domain"/>
    <property type="match status" value="1"/>
</dbReference>
<dbReference type="GO" id="GO:0044877">
    <property type="term" value="F:protein-containing complex binding"/>
    <property type="evidence" value="ECO:0007669"/>
    <property type="project" value="TreeGrafter"/>
</dbReference>
<dbReference type="EMBL" id="LT629688">
    <property type="protein sequence ID" value="SDE63694.1"/>
    <property type="molecule type" value="Genomic_DNA"/>
</dbReference>
<dbReference type="Pfam" id="PF13460">
    <property type="entry name" value="NAD_binding_10"/>
    <property type="match status" value="1"/>
</dbReference>
<accession>A0A1G7EJ74</accession>
<proteinExistence type="predicted"/>
<feature type="domain" description="NAD(P)-binding" evidence="1">
    <location>
        <begin position="30"/>
        <end position="134"/>
    </location>
</feature>
<dbReference type="PANTHER" id="PTHR12126:SF11">
    <property type="entry name" value="NADH DEHYDROGENASE [UBIQUINONE] 1 ALPHA SUBCOMPLEX SUBUNIT 9, MITOCHONDRIAL"/>
    <property type="match status" value="1"/>
</dbReference>
<dbReference type="InterPro" id="IPR016040">
    <property type="entry name" value="NAD(P)-bd_dom"/>
</dbReference>
<dbReference type="STRING" id="675864.SAMN04489747_3964"/>
<reference evidence="2 3" key="1">
    <citation type="submission" date="2016-10" db="EMBL/GenBank/DDBJ databases">
        <authorList>
            <person name="de Groot N.N."/>
        </authorList>
    </citation>
    <scope>NUCLEOTIDE SEQUENCE [LARGE SCALE GENOMIC DNA]</scope>
    <source>
        <strain evidence="2 3">MON 2.2</strain>
    </source>
</reference>
<dbReference type="Proteomes" id="UP000198546">
    <property type="component" value="Chromosome i"/>
</dbReference>
<keyword evidence="3" id="KW-1185">Reference proteome</keyword>
<organism evidence="2 3">
    <name type="scientific">Auraticoccus monumenti</name>
    <dbReference type="NCBI Taxonomy" id="675864"/>
    <lineage>
        <taxon>Bacteria</taxon>
        <taxon>Bacillati</taxon>
        <taxon>Actinomycetota</taxon>
        <taxon>Actinomycetes</taxon>
        <taxon>Propionibacteriales</taxon>
        <taxon>Propionibacteriaceae</taxon>
        <taxon>Auraticoccus</taxon>
    </lineage>
</organism>
<evidence type="ECO:0000259" key="1">
    <source>
        <dbReference type="Pfam" id="PF13460"/>
    </source>
</evidence>
<dbReference type="SUPFAM" id="SSF55961">
    <property type="entry name" value="Bet v1-like"/>
    <property type="match status" value="1"/>
</dbReference>
<protein>
    <submittedName>
        <fullName evidence="2">Uncharacterized conserved protein YbjT, contains NAD(P)-binding and DUF2867 domains</fullName>
    </submittedName>
</protein>
<dbReference type="InterPro" id="IPR036291">
    <property type="entry name" value="NAD(P)-bd_dom_sf"/>
</dbReference>
<dbReference type="PANTHER" id="PTHR12126">
    <property type="entry name" value="NADH-UBIQUINONE OXIDOREDUCTASE 39 KDA SUBUNIT-RELATED"/>
    <property type="match status" value="1"/>
</dbReference>
<dbReference type="AlphaFoldDB" id="A0A1G7EJ74"/>
<sequence length="456" mass="48888">MDDGAEGRPVDEAPEGAPVDKVRGTALVTGATGYIGSRLVPALLADGWRVRVLTRSADRLARHAWGGEVEVAEGSADEPRTLAEAVAGVTVAYYLIHSMDGEGDFVERDRRLAEQFVAACDDAGVGQLVYLSGLYPEGEELSEHLGSRREVEQVLLAGATPTVVLRAAVIVGTGSASFEMLRHLTERLPAMVGPRWLDNRIQPISAHDVLHYLVRVASVPARLDRGFDVGGPDVLTYREMIQRFARVAGLPPRLVGTVPTVLTPRVASHWIGFVTPVPVGLAKPLVGSLVHEVVCSEHDIAEHVPDPEGGLQGFDEAVADALADPGLGSDAAWSGPTVHSDRHSTSIRAGQDAVWTALRQVLAHPAVVRTGLWREDQVDPPRRLVLRSSLTFTGRTEVTAELEADGPGRTRLTLATVHHPKGFLGRVGWVASLPLRVVAQLVTHRAVAEHSRTGAR</sequence>
<evidence type="ECO:0000313" key="2">
    <source>
        <dbReference type="EMBL" id="SDE63694.1"/>
    </source>
</evidence>
<evidence type="ECO:0000313" key="3">
    <source>
        <dbReference type="Proteomes" id="UP000198546"/>
    </source>
</evidence>
<dbReference type="InterPro" id="IPR051207">
    <property type="entry name" value="ComplexI_NDUFA9_subunit"/>
</dbReference>
<gene>
    <name evidence="2" type="ORF">SAMN04489747_3964</name>
</gene>